<dbReference type="EMBL" id="HBGE01042769">
    <property type="protein sequence ID" value="CAD9138631.1"/>
    <property type="molecule type" value="Transcribed_RNA"/>
</dbReference>
<reference evidence="4" key="1">
    <citation type="submission" date="2021-01" db="EMBL/GenBank/DDBJ databases">
        <authorList>
            <person name="Corre E."/>
            <person name="Pelletier E."/>
            <person name="Niang G."/>
            <person name="Scheremetjew M."/>
            <person name="Finn R."/>
            <person name="Kale V."/>
            <person name="Holt S."/>
            <person name="Cochrane G."/>
            <person name="Meng A."/>
            <person name="Brown T."/>
            <person name="Cohen L."/>
        </authorList>
    </citation>
    <scope>NUCLEOTIDE SEQUENCE</scope>
    <source>
        <strain evidence="4">OF101</strain>
    </source>
</reference>
<dbReference type="SUPFAM" id="SSF103481">
    <property type="entry name" value="Multidrug resistance efflux transporter EmrE"/>
    <property type="match status" value="1"/>
</dbReference>
<dbReference type="GO" id="GO:0016020">
    <property type="term" value="C:membrane"/>
    <property type="evidence" value="ECO:0007669"/>
    <property type="project" value="InterPro"/>
</dbReference>
<sequence length="187" mass="20270">MIINSINPIATHQTRQCSWCEVMLVCSLLSCLVLNPLALYGEHFVFDVWPDVKPLGTLEGVVMLTGALCLFLNMAFEIKGYQLAKPGKAAMFVYMEVPFAYLLQCIRAQHAVRLPAVIGSCLIVASSFLGTFAQLASPEGPEDDSVKDPLSTEGTHADGMSSDAEDPQPSPKRVAPLLNCPRTLSVE</sequence>
<protein>
    <recommendedName>
        <fullName evidence="3">EamA domain-containing protein</fullName>
    </recommendedName>
</protein>
<keyword evidence="2" id="KW-0812">Transmembrane</keyword>
<organism evidence="4">
    <name type="scientific">Alexandrium catenella</name>
    <name type="common">Red tide dinoflagellate</name>
    <name type="synonym">Gonyaulax catenella</name>
    <dbReference type="NCBI Taxonomy" id="2925"/>
    <lineage>
        <taxon>Eukaryota</taxon>
        <taxon>Sar</taxon>
        <taxon>Alveolata</taxon>
        <taxon>Dinophyceae</taxon>
        <taxon>Gonyaulacales</taxon>
        <taxon>Pyrocystaceae</taxon>
        <taxon>Alexandrium</taxon>
    </lineage>
</organism>
<evidence type="ECO:0000259" key="3">
    <source>
        <dbReference type="Pfam" id="PF00892"/>
    </source>
</evidence>
<keyword evidence="2" id="KW-1133">Transmembrane helix</keyword>
<gene>
    <name evidence="4" type="ORF">ACAT0790_LOCUS25800</name>
</gene>
<feature type="transmembrane region" description="Helical" evidence="2">
    <location>
        <begin position="21"/>
        <end position="40"/>
    </location>
</feature>
<evidence type="ECO:0000256" key="1">
    <source>
        <dbReference type="SAM" id="MobiDB-lite"/>
    </source>
</evidence>
<feature type="transmembrane region" description="Helical" evidence="2">
    <location>
        <begin position="60"/>
        <end position="78"/>
    </location>
</feature>
<dbReference type="InterPro" id="IPR037185">
    <property type="entry name" value="EmrE-like"/>
</dbReference>
<feature type="domain" description="EamA" evidence="3">
    <location>
        <begin position="15"/>
        <end position="129"/>
    </location>
</feature>
<dbReference type="AlphaFoldDB" id="A0A7S1MS72"/>
<evidence type="ECO:0000313" key="4">
    <source>
        <dbReference type="EMBL" id="CAD9138631.1"/>
    </source>
</evidence>
<feature type="region of interest" description="Disordered" evidence="1">
    <location>
        <begin position="136"/>
        <end position="187"/>
    </location>
</feature>
<proteinExistence type="predicted"/>
<evidence type="ECO:0000256" key="2">
    <source>
        <dbReference type="SAM" id="Phobius"/>
    </source>
</evidence>
<dbReference type="Pfam" id="PF00892">
    <property type="entry name" value="EamA"/>
    <property type="match status" value="1"/>
</dbReference>
<dbReference type="InterPro" id="IPR000620">
    <property type="entry name" value="EamA_dom"/>
</dbReference>
<accession>A0A7S1MS72</accession>
<keyword evidence="2" id="KW-0472">Membrane</keyword>
<name>A0A7S1MS72_ALECA</name>